<dbReference type="InterPro" id="IPR006176">
    <property type="entry name" value="3-OHacyl-CoA_DH_NAD-bd"/>
</dbReference>
<proteinExistence type="predicted"/>
<dbReference type="GO" id="GO:0006631">
    <property type="term" value="P:fatty acid metabolic process"/>
    <property type="evidence" value="ECO:0007669"/>
    <property type="project" value="InterPro"/>
</dbReference>
<dbReference type="InterPro" id="IPR008927">
    <property type="entry name" value="6-PGluconate_DH-like_C_sf"/>
</dbReference>
<dbReference type="SUPFAM" id="SSF48179">
    <property type="entry name" value="6-phosphogluconate dehydrogenase C-terminal domain-like"/>
    <property type="match status" value="1"/>
</dbReference>
<dbReference type="GO" id="GO:0016616">
    <property type="term" value="F:oxidoreductase activity, acting on the CH-OH group of donors, NAD or NADP as acceptor"/>
    <property type="evidence" value="ECO:0007669"/>
    <property type="project" value="InterPro"/>
</dbReference>
<reference evidence="6" key="1">
    <citation type="journal article" date="2020" name="mSystems">
        <title>Genome- and Community-Level Interaction Insights into Carbon Utilization and Element Cycling Functions of Hydrothermarchaeota in Hydrothermal Sediment.</title>
        <authorList>
            <person name="Zhou Z."/>
            <person name="Liu Y."/>
            <person name="Xu W."/>
            <person name="Pan J."/>
            <person name="Luo Z.H."/>
            <person name="Li M."/>
        </authorList>
    </citation>
    <scope>NUCLEOTIDE SEQUENCE [LARGE SCALE GENOMIC DNA]</scope>
    <source>
        <strain evidence="6">SpSt-769</strain>
    </source>
</reference>
<gene>
    <name evidence="6" type="ORF">ENV54_01735</name>
</gene>
<protein>
    <submittedName>
        <fullName evidence="6">3-hydroxyacyl-CoA dehydrogenase family protein</fullName>
    </submittedName>
</protein>
<feature type="site" description="Important for catalytic activity" evidence="2">
    <location>
        <position position="142"/>
    </location>
</feature>
<feature type="binding site" evidence="3">
    <location>
        <position position="121"/>
    </location>
    <ligand>
        <name>NAD(+)</name>
        <dbReference type="ChEBI" id="CHEBI:57540"/>
    </ligand>
</feature>
<dbReference type="InterPro" id="IPR036291">
    <property type="entry name" value="NAD(P)-bd_dom_sf"/>
</dbReference>
<name>A0A7C4AQB1_9BACT</name>
<dbReference type="GO" id="GO:0070403">
    <property type="term" value="F:NAD+ binding"/>
    <property type="evidence" value="ECO:0007669"/>
    <property type="project" value="InterPro"/>
</dbReference>
<comment type="caution">
    <text evidence="6">The sequence shown here is derived from an EMBL/GenBank/DDBJ whole genome shotgun (WGS) entry which is preliminary data.</text>
</comment>
<dbReference type="AlphaFoldDB" id="A0A7C4AQB1"/>
<dbReference type="Pfam" id="PF00725">
    <property type="entry name" value="3HCDH"/>
    <property type="match status" value="1"/>
</dbReference>
<dbReference type="PANTHER" id="PTHR48075">
    <property type="entry name" value="3-HYDROXYACYL-COA DEHYDROGENASE FAMILY PROTEIN"/>
    <property type="match status" value="1"/>
</dbReference>
<dbReference type="EMBL" id="DTGT01000058">
    <property type="protein sequence ID" value="HGH60001.1"/>
    <property type="molecule type" value="Genomic_DNA"/>
</dbReference>
<dbReference type="Pfam" id="PF02737">
    <property type="entry name" value="3HCDH_N"/>
    <property type="match status" value="1"/>
</dbReference>
<keyword evidence="1" id="KW-0560">Oxidoreductase</keyword>
<evidence type="ECO:0000259" key="4">
    <source>
        <dbReference type="Pfam" id="PF00725"/>
    </source>
</evidence>
<sequence length="296" mass="32075">MNIERIAVLGAGTMGHGIAQAAAVSGYQVSLYDVADDVLEQALTKIGSNVQKHLVAKGKMSEQEGAETLRRIRLTSVLKKAVEDADFVIEAVPEKLDLKKDVMAKVDALCPPHTILASNTSVLPVTAIASATTRSDKCIGTHFFNPASVMKLVEVVLPIGVSEQTVATTLEVCRKMNKAPVKVKDIPGFIVNRLLGLLYQEAAQMVLEGTATPDEIDTAMRLGAGHPMGPCELADFGGFDVIVMAGDGIFDYTHRERDRVNILYRKMLEAGRLGRKNGKGFYDYLPDGSKKPFKLF</sequence>
<accession>A0A7C4AQB1</accession>
<feature type="binding site" evidence="3">
    <location>
        <position position="94"/>
    </location>
    <ligand>
        <name>NAD(+)</name>
        <dbReference type="ChEBI" id="CHEBI:57540"/>
    </ligand>
</feature>
<dbReference type="Gene3D" id="3.40.50.720">
    <property type="entry name" value="NAD(P)-binding Rossmann-like Domain"/>
    <property type="match status" value="1"/>
</dbReference>
<feature type="binding site" evidence="3">
    <location>
        <position position="33"/>
    </location>
    <ligand>
        <name>NAD(+)</name>
        <dbReference type="ChEBI" id="CHEBI:57540"/>
    </ligand>
</feature>
<dbReference type="InterPro" id="IPR006108">
    <property type="entry name" value="3HC_DH_C"/>
</dbReference>
<feature type="binding site" evidence="3">
    <location>
        <position position="276"/>
    </location>
    <ligand>
        <name>NAD(+)</name>
        <dbReference type="ChEBI" id="CHEBI:57540"/>
    </ligand>
</feature>
<dbReference type="InterPro" id="IPR013328">
    <property type="entry name" value="6PGD_dom2"/>
</dbReference>
<feature type="binding site" evidence="3">
    <location>
        <begin position="10"/>
        <end position="15"/>
    </location>
    <ligand>
        <name>NAD(+)</name>
        <dbReference type="ChEBI" id="CHEBI:57540"/>
    </ligand>
</feature>
<keyword evidence="3" id="KW-0520">NAD</keyword>
<dbReference type="PIRSF" id="PIRSF000105">
    <property type="entry name" value="HCDH"/>
    <property type="match status" value="1"/>
</dbReference>
<dbReference type="SUPFAM" id="SSF51735">
    <property type="entry name" value="NAD(P)-binding Rossmann-fold domains"/>
    <property type="match status" value="1"/>
</dbReference>
<evidence type="ECO:0000259" key="5">
    <source>
        <dbReference type="Pfam" id="PF02737"/>
    </source>
</evidence>
<feature type="binding site" evidence="3">
    <location>
        <position position="99"/>
    </location>
    <ligand>
        <name>NAD(+)</name>
        <dbReference type="ChEBI" id="CHEBI:57540"/>
    </ligand>
</feature>
<dbReference type="InterPro" id="IPR022694">
    <property type="entry name" value="3-OHacyl-CoA_DH"/>
</dbReference>
<evidence type="ECO:0000256" key="2">
    <source>
        <dbReference type="PIRSR" id="PIRSR000105-1"/>
    </source>
</evidence>
<feature type="binding site" evidence="3">
    <location>
        <position position="145"/>
    </location>
    <ligand>
        <name>NAD(+)</name>
        <dbReference type="ChEBI" id="CHEBI:57540"/>
    </ligand>
</feature>
<organism evidence="6">
    <name type="scientific">Desulfomonile tiedjei</name>
    <dbReference type="NCBI Taxonomy" id="2358"/>
    <lineage>
        <taxon>Bacteria</taxon>
        <taxon>Pseudomonadati</taxon>
        <taxon>Thermodesulfobacteriota</taxon>
        <taxon>Desulfomonilia</taxon>
        <taxon>Desulfomonilales</taxon>
        <taxon>Desulfomonilaceae</taxon>
        <taxon>Desulfomonile</taxon>
    </lineage>
</organism>
<evidence type="ECO:0000256" key="1">
    <source>
        <dbReference type="ARBA" id="ARBA00023002"/>
    </source>
</evidence>
<feature type="domain" description="3-hydroxyacyl-CoA dehydrogenase NAD binding" evidence="5">
    <location>
        <begin position="6"/>
        <end position="186"/>
    </location>
</feature>
<feature type="domain" description="3-hydroxyacyl-CoA dehydrogenase C-terminal" evidence="4">
    <location>
        <begin position="188"/>
        <end position="284"/>
    </location>
</feature>
<dbReference type="PANTHER" id="PTHR48075:SF5">
    <property type="entry name" value="3-HYDROXYBUTYRYL-COA DEHYDROGENASE"/>
    <property type="match status" value="1"/>
</dbReference>
<dbReference type="FunFam" id="3.40.50.720:FF:000009">
    <property type="entry name" value="Fatty oxidation complex, alpha subunit"/>
    <property type="match status" value="1"/>
</dbReference>
<evidence type="ECO:0000313" key="6">
    <source>
        <dbReference type="EMBL" id="HGH60001.1"/>
    </source>
</evidence>
<dbReference type="Gene3D" id="1.10.1040.10">
    <property type="entry name" value="N-(1-d-carboxylethyl)-l-norvaline Dehydrogenase, domain 2"/>
    <property type="match status" value="1"/>
</dbReference>
<evidence type="ECO:0000256" key="3">
    <source>
        <dbReference type="PIRSR" id="PIRSR000105-2"/>
    </source>
</evidence>